<keyword evidence="2" id="KW-0472">Membrane</keyword>
<feature type="compositionally biased region" description="Polar residues" evidence="1">
    <location>
        <begin position="15"/>
        <end position="25"/>
    </location>
</feature>
<dbReference type="EMBL" id="JABBXF010000084">
    <property type="protein sequence ID" value="NVK81537.1"/>
    <property type="molecule type" value="Genomic_DNA"/>
</dbReference>
<dbReference type="Pfam" id="PF13360">
    <property type="entry name" value="PQQ_2"/>
    <property type="match status" value="2"/>
</dbReference>
<dbReference type="Gene3D" id="2.140.10.10">
    <property type="entry name" value="Quinoprotein alcohol dehydrogenase-like superfamily"/>
    <property type="match status" value="1"/>
</dbReference>
<dbReference type="InterPro" id="IPR015943">
    <property type="entry name" value="WD40/YVTN_repeat-like_dom_sf"/>
</dbReference>
<feature type="domain" description="Pyrrolo-quinoline quinone repeat" evidence="3">
    <location>
        <begin position="303"/>
        <end position="449"/>
    </location>
</feature>
<dbReference type="PANTHER" id="PTHR34512">
    <property type="entry name" value="CELL SURFACE PROTEIN"/>
    <property type="match status" value="1"/>
</dbReference>
<name>A0A7Y7B9N2_STRMO</name>
<accession>A0A7Y7B9N2</accession>
<sequence>MSQPPPYGPPPPRPSLSQFSHSGITKTGKGPGRRTVWITGLVILLVLAAGGAYALWGRPGGGTSPETAGSAAAPGSLVWKKTPSTAPSKNSRNAWGTWFTQTTVVKAEPDTVTSYDIRTGERKWSLILPGTQCAASRDIDADRVLIALRYTDACDAMTVIDIRQGKTLWTQPIVLLKADDPEMDNFRPDKWPADMEVSVSQGHGLISWATGAHIVRLSDGQLVGDTGKQDACNDVGTAGGAQLLTQRFCGKRATLRSQNLKSLAKANWQWDGPEDQTISDILSTKPVVLLMSDAAGKNFGKPTQLIVLGDTDGKERTRIPLQHDHEVSYCTSSMSRCAEYLVAGDVVYVAGKGSTTAYDLSTGRERWTFKADENRLALPVSADDREVGIYVAATPEREGKLIRVTTRTGKEIRTTDNSPDLRTTEYQLAHSKSAVPYLAEGRLLVVNEGLLESQDNDEIVAIGARTGRG</sequence>
<dbReference type="SUPFAM" id="SSF50998">
    <property type="entry name" value="Quinoprotein alcohol dehydrogenase-like"/>
    <property type="match status" value="1"/>
</dbReference>
<dbReference type="AlphaFoldDB" id="A0A7Y7B9N2"/>
<keyword evidence="5" id="KW-1185">Reference proteome</keyword>
<evidence type="ECO:0000256" key="1">
    <source>
        <dbReference type="SAM" id="MobiDB-lite"/>
    </source>
</evidence>
<proteinExistence type="predicted"/>
<feature type="transmembrane region" description="Helical" evidence="2">
    <location>
        <begin position="36"/>
        <end position="56"/>
    </location>
</feature>
<keyword evidence="2" id="KW-1133">Transmembrane helix</keyword>
<organism evidence="4 5">
    <name type="scientific">Streptomyces morookaense</name>
    <name type="common">Streptoverticillium morookaense</name>
    <dbReference type="NCBI Taxonomy" id="1970"/>
    <lineage>
        <taxon>Bacteria</taxon>
        <taxon>Bacillati</taxon>
        <taxon>Actinomycetota</taxon>
        <taxon>Actinomycetes</taxon>
        <taxon>Kitasatosporales</taxon>
        <taxon>Streptomycetaceae</taxon>
        <taxon>Streptomyces</taxon>
    </lineage>
</organism>
<feature type="region of interest" description="Disordered" evidence="1">
    <location>
        <begin position="1"/>
        <end position="31"/>
    </location>
</feature>
<evidence type="ECO:0000313" key="4">
    <source>
        <dbReference type="EMBL" id="NVK81537.1"/>
    </source>
</evidence>
<dbReference type="PANTHER" id="PTHR34512:SF30">
    <property type="entry name" value="OUTER MEMBRANE PROTEIN ASSEMBLY FACTOR BAMB"/>
    <property type="match status" value="1"/>
</dbReference>
<dbReference type="RefSeq" id="WP_171086364.1">
    <property type="nucleotide sequence ID" value="NZ_BNBU01000020.1"/>
</dbReference>
<protein>
    <submittedName>
        <fullName evidence="4">PQQ-binding-like beta-propeller repeat protein</fullName>
    </submittedName>
</protein>
<feature type="compositionally biased region" description="Pro residues" evidence="1">
    <location>
        <begin position="1"/>
        <end position="14"/>
    </location>
</feature>
<comment type="caution">
    <text evidence="4">The sequence shown here is derived from an EMBL/GenBank/DDBJ whole genome shotgun (WGS) entry which is preliminary data.</text>
</comment>
<gene>
    <name evidence="4" type="ORF">HG542_28360</name>
</gene>
<evidence type="ECO:0000313" key="5">
    <source>
        <dbReference type="Proteomes" id="UP000587462"/>
    </source>
</evidence>
<evidence type="ECO:0000259" key="3">
    <source>
        <dbReference type="Pfam" id="PF13360"/>
    </source>
</evidence>
<dbReference type="Proteomes" id="UP000587462">
    <property type="component" value="Unassembled WGS sequence"/>
</dbReference>
<dbReference type="InterPro" id="IPR011047">
    <property type="entry name" value="Quinoprotein_ADH-like_sf"/>
</dbReference>
<evidence type="ECO:0000256" key="2">
    <source>
        <dbReference type="SAM" id="Phobius"/>
    </source>
</evidence>
<keyword evidence="2" id="KW-0812">Transmembrane</keyword>
<dbReference type="InterPro" id="IPR002372">
    <property type="entry name" value="PQQ_rpt_dom"/>
</dbReference>
<feature type="domain" description="Pyrrolo-quinoline quinone repeat" evidence="3">
    <location>
        <begin position="70"/>
        <end position="173"/>
    </location>
</feature>
<dbReference type="Gene3D" id="2.130.10.10">
    <property type="entry name" value="YVTN repeat-like/Quinoprotein amine dehydrogenase"/>
    <property type="match status" value="1"/>
</dbReference>
<reference evidence="4 5" key="1">
    <citation type="submission" date="2020-04" db="EMBL/GenBank/DDBJ databases">
        <title>Draft Genome Sequence of Streptomyces morookaense DSM 40503, an 8-azaguanine-producing strain.</title>
        <authorList>
            <person name="Qi J."/>
            <person name="Gao J.-M."/>
        </authorList>
    </citation>
    <scope>NUCLEOTIDE SEQUENCE [LARGE SCALE GENOMIC DNA]</scope>
    <source>
        <strain evidence="4 5">DSM 40503</strain>
    </source>
</reference>